<accession>A0A8S5SJC4</accession>
<sequence>MQKAYKKRLIDGTWLPWEYVNPPMALGIEYRTTERYLGKPVYVKTVDFGALPNASYKFVGIETGASIIRVSALASNGKTLPGSIGASQREQVLCMGSSNSVEIITYADASSLTATVTAWYTKTAD</sequence>
<organism evidence="1">
    <name type="scientific">Siphoviridae sp. ctFIm6</name>
    <dbReference type="NCBI Taxonomy" id="2827818"/>
    <lineage>
        <taxon>Viruses</taxon>
        <taxon>Duplodnaviria</taxon>
        <taxon>Heunggongvirae</taxon>
        <taxon>Uroviricota</taxon>
        <taxon>Caudoviricetes</taxon>
    </lineage>
</organism>
<proteinExistence type="predicted"/>
<evidence type="ECO:0000313" key="1">
    <source>
        <dbReference type="EMBL" id="DAF51062.1"/>
    </source>
</evidence>
<dbReference type="EMBL" id="BK032608">
    <property type="protein sequence ID" value="DAF51062.1"/>
    <property type="molecule type" value="Genomic_DNA"/>
</dbReference>
<reference evidence="1" key="1">
    <citation type="journal article" date="2021" name="Proc. Natl. Acad. Sci. U.S.A.">
        <title>A Catalog of Tens of Thousands of Viruses from Human Metagenomes Reveals Hidden Associations with Chronic Diseases.</title>
        <authorList>
            <person name="Tisza M.J."/>
            <person name="Buck C.B."/>
        </authorList>
    </citation>
    <scope>NUCLEOTIDE SEQUENCE</scope>
    <source>
        <strain evidence="1">CtFIm6</strain>
    </source>
</reference>
<protein>
    <submittedName>
        <fullName evidence="1">Uncharacterized protein</fullName>
    </submittedName>
</protein>
<name>A0A8S5SJC4_9CAUD</name>